<dbReference type="OrthoDB" id="2093493at2759"/>
<dbReference type="PANTHER" id="PTHR37325:SF1">
    <property type="entry name" value="OXIDOREDUCTASE 21 KDA SUBUNIT, PUTATIVE (AFU_ORTHOLOGUE AFUA_4G05910)-RELATED"/>
    <property type="match status" value="1"/>
</dbReference>
<dbReference type="InterPro" id="IPR016813">
    <property type="entry name" value="NADH_Ub_cplx-1_21kDa"/>
</dbReference>
<accession>A0A0L0H706</accession>
<dbReference type="RefSeq" id="XP_016604691.1">
    <property type="nucleotide sequence ID" value="XM_016756014.1"/>
</dbReference>
<dbReference type="Proteomes" id="UP000053201">
    <property type="component" value="Unassembled WGS sequence"/>
</dbReference>
<organism evidence="1 2">
    <name type="scientific">Spizellomyces punctatus (strain DAOM BR117)</name>
    <dbReference type="NCBI Taxonomy" id="645134"/>
    <lineage>
        <taxon>Eukaryota</taxon>
        <taxon>Fungi</taxon>
        <taxon>Fungi incertae sedis</taxon>
        <taxon>Chytridiomycota</taxon>
        <taxon>Chytridiomycota incertae sedis</taxon>
        <taxon>Chytridiomycetes</taxon>
        <taxon>Spizellomycetales</taxon>
        <taxon>Spizellomycetaceae</taxon>
        <taxon>Spizellomyces</taxon>
    </lineage>
</organism>
<sequence length="157" mass="17834">MGFLEKFMARHFGGIPKSFRDLEWIIRVRPDLPPIMCKADEYRTTSPGSQPTYNPATEEKISKNYYFTRDTRRQYPQTVVYKAEEFQGLLPGGVEAKSLPLDTTTPHAVKGTPASSEAAYTPQNLPPIINKKYHWKPSMPHLKPNEVNPQLCIRGAT</sequence>
<dbReference type="InParanoid" id="A0A0L0H706"/>
<dbReference type="PANTHER" id="PTHR37325">
    <property type="entry name" value="OXIDOREDUCTASE 21 KDA SUBUNIT, PUTATIVE (AFU_ORTHOLOGUE AFUA_4G05910)-RELATED"/>
    <property type="match status" value="1"/>
</dbReference>
<evidence type="ECO:0000313" key="1">
    <source>
        <dbReference type="EMBL" id="KNC96651.1"/>
    </source>
</evidence>
<gene>
    <name evidence="1" type="ORF">SPPG_07864</name>
</gene>
<evidence type="ECO:0000313" key="2">
    <source>
        <dbReference type="Proteomes" id="UP000053201"/>
    </source>
</evidence>
<protein>
    <recommendedName>
        <fullName evidence="3">NADH dehydrogenase [ubiquinone] 1 alpha subcomplex subunit 7</fullName>
    </recommendedName>
</protein>
<proteinExistence type="predicted"/>
<keyword evidence="2" id="KW-1185">Reference proteome</keyword>
<evidence type="ECO:0008006" key="3">
    <source>
        <dbReference type="Google" id="ProtNLM"/>
    </source>
</evidence>
<dbReference type="EMBL" id="KQ257467">
    <property type="protein sequence ID" value="KNC96651.1"/>
    <property type="molecule type" value="Genomic_DNA"/>
</dbReference>
<dbReference type="AlphaFoldDB" id="A0A0L0H706"/>
<name>A0A0L0H706_SPIPD</name>
<dbReference type="GeneID" id="27691050"/>
<reference evidence="1 2" key="1">
    <citation type="submission" date="2009-08" db="EMBL/GenBank/DDBJ databases">
        <title>The Genome Sequence of Spizellomyces punctatus strain DAOM BR117.</title>
        <authorList>
            <consortium name="The Broad Institute Genome Sequencing Platform"/>
            <person name="Russ C."/>
            <person name="Cuomo C."/>
            <person name="Shea T."/>
            <person name="Young S.K."/>
            <person name="Zeng Q."/>
            <person name="Koehrsen M."/>
            <person name="Haas B."/>
            <person name="Borodovsky M."/>
            <person name="Guigo R."/>
            <person name="Alvarado L."/>
            <person name="Berlin A."/>
            <person name="Bochicchio J."/>
            <person name="Borenstein D."/>
            <person name="Chapman S."/>
            <person name="Chen Z."/>
            <person name="Engels R."/>
            <person name="Freedman E."/>
            <person name="Gellesch M."/>
            <person name="Goldberg J."/>
            <person name="Griggs A."/>
            <person name="Gujja S."/>
            <person name="Heiman D."/>
            <person name="Hepburn T."/>
            <person name="Howarth C."/>
            <person name="Jen D."/>
            <person name="Larson L."/>
            <person name="Lewis B."/>
            <person name="Mehta T."/>
            <person name="Park D."/>
            <person name="Pearson M."/>
            <person name="Roberts A."/>
            <person name="Saif S."/>
            <person name="Shenoy N."/>
            <person name="Sisk P."/>
            <person name="Stolte C."/>
            <person name="Sykes S."/>
            <person name="Thomson T."/>
            <person name="Walk T."/>
            <person name="White J."/>
            <person name="Yandava C."/>
            <person name="Burger G."/>
            <person name="Gray M.W."/>
            <person name="Holland P.W.H."/>
            <person name="King N."/>
            <person name="Lang F.B.F."/>
            <person name="Roger A.J."/>
            <person name="Ruiz-Trillo I."/>
            <person name="Lander E."/>
            <person name="Nusbaum C."/>
        </authorList>
    </citation>
    <scope>NUCLEOTIDE SEQUENCE [LARGE SCALE GENOMIC DNA]</scope>
    <source>
        <strain evidence="1 2">DAOM BR117</strain>
    </source>
</reference>
<dbReference type="VEuPathDB" id="FungiDB:SPPG_07864"/>